<dbReference type="KEGG" id="sbf:JCM31447_09180"/>
<dbReference type="RefSeq" id="WP_130607019.1">
    <property type="nucleotide sequence ID" value="NZ_AP019368.1"/>
</dbReference>
<dbReference type="EMBL" id="AP019368">
    <property type="protein sequence ID" value="BBH52477.1"/>
    <property type="molecule type" value="Genomic_DNA"/>
</dbReference>
<reference evidence="1 2" key="1">
    <citation type="submission" date="2018-12" db="EMBL/GenBank/DDBJ databases">
        <title>Rubrispira sanarue gen. nov., sp., nov., a member of the order Silvanigrellales, isolated from a brackish lake in Hamamatsu Japan.</title>
        <authorList>
            <person name="Maejima Y."/>
            <person name="Iino T."/>
            <person name="Muraguchi Y."/>
            <person name="Fukuda K."/>
            <person name="Nojiri H."/>
            <person name="Ohkuma M."/>
            <person name="Moriuchi R."/>
            <person name="Dohra H."/>
            <person name="Kimbara K."/>
            <person name="Shintani M."/>
        </authorList>
    </citation>
    <scope>NUCLEOTIDE SEQUENCE [LARGE SCALE GENOMIC DNA]</scope>
    <source>
        <strain evidence="1 2">RF1110005</strain>
    </source>
</reference>
<accession>A0A4V0P298</accession>
<dbReference type="AlphaFoldDB" id="A0A4V0P298"/>
<protein>
    <submittedName>
        <fullName evidence="1">Uncharacterized protein</fullName>
    </submittedName>
</protein>
<sequence length="110" mass="12462">MILNSESVELIRANAHRLAQAIRSKDDLVDLATASSFEQVFSAIETILTNTEMYFDDNLLIQLDVQTWQSFKAVLLVYTLNLVNRQINIARENDFNHQTGRDFGASSTNP</sequence>
<evidence type="ECO:0000313" key="2">
    <source>
        <dbReference type="Proteomes" id="UP000291236"/>
    </source>
</evidence>
<organism evidence="1 2">
    <name type="scientific">Fluviispira sanaruensis</name>
    <dbReference type="NCBI Taxonomy" id="2493639"/>
    <lineage>
        <taxon>Bacteria</taxon>
        <taxon>Pseudomonadati</taxon>
        <taxon>Bdellovibrionota</taxon>
        <taxon>Oligoflexia</taxon>
        <taxon>Silvanigrellales</taxon>
        <taxon>Silvanigrellaceae</taxon>
        <taxon>Fluviispira</taxon>
    </lineage>
</organism>
<dbReference type="Proteomes" id="UP000291236">
    <property type="component" value="Chromosome"/>
</dbReference>
<gene>
    <name evidence="1" type="ORF">JCM31447_09180</name>
</gene>
<proteinExistence type="predicted"/>
<evidence type="ECO:0000313" key="1">
    <source>
        <dbReference type="EMBL" id="BBH52477.1"/>
    </source>
</evidence>
<name>A0A4V0P298_FLUSA</name>
<keyword evidence="2" id="KW-1185">Reference proteome</keyword>
<dbReference type="OrthoDB" id="5295222at2"/>